<name>A0ABW9IE03_STRGJ</name>
<keyword evidence="2" id="KW-1185">Reference proteome</keyword>
<dbReference type="Proteomes" id="UP001631993">
    <property type="component" value="Unassembled WGS sequence"/>
</dbReference>
<accession>A0ABW9IE03</accession>
<dbReference type="EMBL" id="JBJVNE010000003">
    <property type="protein sequence ID" value="MFM9646049.1"/>
    <property type="molecule type" value="Genomic_DNA"/>
</dbReference>
<protein>
    <submittedName>
        <fullName evidence="1">Uncharacterized protein</fullName>
    </submittedName>
</protein>
<evidence type="ECO:0000313" key="2">
    <source>
        <dbReference type="Proteomes" id="UP001631993"/>
    </source>
</evidence>
<gene>
    <name evidence="1" type="ORF">ACKI1S_07855</name>
</gene>
<proteinExistence type="predicted"/>
<dbReference type="RefSeq" id="WP_369279294.1">
    <property type="nucleotide sequence ID" value="NZ_JBJVMW010000002.1"/>
</dbReference>
<evidence type="ECO:0000313" key="1">
    <source>
        <dbReference type="EMBL" id="MFM9646049.1"/>
    </source>
</evidence>
<comment type="caution">
    <text evidence="1">The sequence shown here is derived from an EMBL/GenBank/DDBJ whole genome shotgun (WGS) entry which is preliminary data.</text>
</comment>
<reference evidence="1 2" key="1">
    <citation type="submission" date="2024-12" db="EMBL/GenBank/DDBJ databases">
        <title>Forecasting of Potato common scab and diversities of Pathogenic streptomyces spp. in china.</title>
        <authorList>
            <person name="Handique U."/>
            <person name="Wu J."/>
        </authorList>
    </citation>
    <scope>NUCLEOTIDE SEQUENCE [LARGE SCALE GENOMIC DNA]</scope>
    <source>
        <strain evidence="1 2">ZRIMU1585</strain>
    </source>
</reference>
<organism evidence="1 2">
    <name type="scientific">Streptomyces galilaeus</name>
    <dbReference type="NCBI Taxonomy" id="33899"/>
    <lineage>
        <taxon>Bacteria</taxon>
        <taxon>Bacillati</taxon>
        <taxon>Actinomycetota</taxon>
        <taxon>Actinomycetes</taxon>
        <taxon>Kitasatosporales</taxon>
        <taxon>Streptomycetaceae</taxon>
        <taxon>Streptomyces</taxon>
    </lineage>
</organism>
<sequence>MEASVGPAGQGDSRMYDGCTDGRSLKEIQRVYGLAIPAAAGNLRYCERESWSGSEGELQFDISRLGLEVFLAESGQTNLKLVEGESVAPERDWQEIPAGVQVESGTYVNRIGGCDNAIMLDVQELSADEVRVYLAVICAS</sequence>